<proteinExistence type="predicted"/>
<dbReference type="SUPFAM" id="SSF48498">
    <property type="entry name" value="Tetracyclin repressor-like, C-terminal domain"/>
    <property type="match status" value="1"/>
</dbReference>
<protein>
    <submittedName>
        <fullName evidence="6">AcrR family transcriptional regulator</fullName>
    </submittedName>
</protein>
<feature type="domain" description="HTH tetR-type" evidence="5">
    <location>
        <begin position="8"/>
        <end position="67"/>
    </location>
</feature>
<dbReference type="GO" id="GO:0003700">
    <property type="term" value="F:DNA-binding transcription factor activity"/>
    <property type="evidence" value="ECO:0007669"/>
    <property type="project" value="TreeGrafter"/>
</dbReference>
<reference evidence="6 7" key="1">
    <citation type="submission" date="2020-07" db="EMBL/GenBank/DDBJ databases">
        <title>Sequencing the genomes of 1000 actinobacteria strains.</title>
        <authorList>
            <person name="Klenk H.-P."/>
        </authorList>
    </citation>
    <scope>NUCLEOTIDE SEQUENCE [LARGE SCALE GENOMIC DNA]</scope>
    <source>
        <strain evidence="6 7">DSM 45772</strain>
    </source>
</reference>
<dbReference type="Pfam" id="PF00440">
    <property type="entry name" value="TetR_N"/>
    <property type="match status" value="1"/>
</dbReference>
<dbReference type="PRINTS" id="PR00455">
    <property type="entry name" value="HTHTETR"/>
</dbReference>
<dbReference type="PANTHER" id="PTHR30055">
    <property type="entry name" value="HTH-TYPE TRANSCRIPTIONAL REGULATOR RUTR"/>
    <property type="match status" value="1"/>
</dbReference>
<sequence>MSPRADARANRAALLESAARRFASDGPDVALDVVARDAGVSIATLYRHFPHREALVAAAYAQEIEALGSVPDDRSGSVALARWLLRFVEFARTKRALGDLLHAPGADHPPARGVILDALDRILARGVADGTLREDRDSADVLALLAGLWTLPDDDTWSERADRLAGFVLDGLTVPSSSGPD</sequence>
<dbReference type="InterPro" id="IPR049445">
    <property type="entry name" value="TetR_SbtR-like_C"/>
</dbReference>
<evidence type="ECO:0000259" key="5">
    <source>
        <dbReference type="PROSITE" id="PS50977"/>
    </source>
</evidence>
<dbReference type="PROSITE" id="PS50977">
    <property type="entry name" value="HTH_TETR_2"/>
    <property type="match status" value="1"/>
</dbReference>
<gene>
    <name evidence="6" type="ORF">BJ983_004676</name>
</gene>
<dbReference type="SUPFAM" id="SSF46689">
    <property type="entry name" value="Homeodomain-like"/>
    <property type="match status" value="1"/>
</dbReference>
<evidence type="ECO:0000256" key="3">
    <source>
        <dbReference type="ARBA" id="ARBA00023163"/>
    </source>
</evidence>
<dbReference type="RefSeq" id="WP_179795998.1">
    <property type="nucleotide sequence ID" value="NZ_BAABHP010000027.1"/>
</dbReference>
<dbReference type="Gene3D" id="1.10.357.10">
    <property type="entry name" value="Tetracycline Repressor, domain 2"/>
    <property type="match status" value="1"/>
</dbReference>
<evidence type="ECO:0000313" key="6">
    <source>
        <dbReference type="EMBL" id="NYD38574.1"/>
    </source>
</evidence>
<dbReference type="Pfam" id="PF21597">
    <property type="entry name" value="TetR_C_43"/>
    <property type="match status" value="1"/>
</dbReference>
<dbReference type="InterPro" id="IPR036271">
    <property type="entry name" value="Tet_transcr_reg_TetR-rel_C_sf"/>
</dbReference>
<dbReference type="InterPro" id="IPR009057">
    <property type="entry name" value="Homeodomain-like_sf"/>
</dbReference>
<keyword evidence="2 4" id="KW-0238">DNA-binding</keyword>
<keyword evidence="7" id="KW-1185">Reference proteome</keyword>
<dbReference type="EMBL" id="JACCBN010000001">
    <property type="protein sequence ID" value="NYD38574.1"/>
    <property type="molecule type" value="Genomic_DNA"/>
</dbReference>
<feature type="DNA-binding region" description="H-T-H motif" evidence="4">
    <location>
        <begin position="30"/>
        <end position="49"/>
    </location>
</feature>
<dbReference type="Proteomes" id="UP000535890">
    <property type="component" value="Unassembled WGS sequence"/>
</dbReference>
<dbReference type="GO" id="GO:0000976">
    <property type="term" value="F:transcription cis-regulatory region binding"/>
    <property type="evidence" value="ECO:0007669"/>
    <property type="project" value="TreeGrafter"/>
</dbReference>
<organism evidence="6 7">
    <name type="scientific">Actinomycetospora corticicola</name>
    <dbReference type="NCBI Taxonomy" id="663602"/>
    <lineage>
        <taxon>Bacteria</taxon>
        <taxon>Bacillati</taxon>
        <taxon>Actinomycetota</taxon>
        <taxon>Actinomycetes</taxon>
        <taxon>Pseudonocardiales</taxon>
        <taxon>Pseudonocardiaceae</taxon>
        <taxon>Actinomycetospora</taxon>
    </lineage>
</organism>
<dbReference type="InterPro" id="IPR001647">
    <property type="entry name" value="HTH_TetR"/>
</dbReference>
<evidence type="ECO:0000256" key="1">
    <source>
        <dbReference type="ARBA" id="ARBA00023015"/>
    </source>
</evidence>
<evidence type="ECO:0000256" key="4">
    <source>
        <dbReference type="PROSITE-ProRule" id="PRU00335"/>
    </source>
</evidence>
<evidence type="ECO:0000256" key="2">
    <source>
        <dbReference type="ARBA" id="ARBA00023125"/>
    </source>
</evidence>
<dbReference type="PANTHER" id="PTHR30055:SF234">
    <property type="entry name" value="HTH-TYPE TRANSCRIPTIONAL REGULATOR BETI"/>
    <property type="match status" value="1"/>
</dbReference>
<accession>A0A7Y9J8M0</accession>
<name>A0A7Y9J8M0_9PSEU</name>
<evidence type="ECO:0000313" key="7">
    <source>
        <dbReference type="Proteomes" id="UP000535890"/>
    </source>
</evidence>
<dbReference type="AlphaFoldDB" id="A0A7Y9J8M0"/>
<keyword evidence="1" id="KW-0805">Transcription regulation</keyword>
<keyword evidence="3" id="KW-0804">Transcription</keyword>
<dbReference type="InterPro" id="IPR050109">
    <property type="entry name" value="HTH-type_TetR-like_transc_reg"/>
</dbReference>
<comment type="caution">
    <text evidence="6">The sequence shown here is derived from an EMBL/GenBank/DDBJ whole genome shotgun (WGS) entry which is preliminary data.</text>
</comment>